<keyword evidence="4" id="KW-0677">Repeat</keyword>
<dbReference type="PANTHER" id="PTHR14003:SF19">
    <property type="entry name" value="YY2 TRANSCRIPTION FACTOR"/>
    <property type="match status" value="1"/>
</dbReference>
<evidence type="ECO:0000256" key="7">
    <source>
        <dbReference type="ARBA" id="ARBA00023242"/>
    </source>
</evidence>
<dbReference type="SMART" id="SM00355">
    <property type="entry name" value="ZnF_C2H2"/>
    <property type="match status" value="4"/>
</dbReference>
<evidence type="ECO:0000313" key="12">
    <source>
        <dbReference type="Proteomes" id="UP000789405"/>
    </source>
</evidence>
<proteinExistence type="inferred from homology"/>
<comment type="subcellular location">
    <subcellularLocation>
        <location evidence="1">Nucleus</location>
    </subcellularLocation>
</comment>
<feature type="domain" description="C2H2-type" evidence="10">
    <location>
        <begin position="135"/>
        <end position="159"/>
    </location>
</feature>
<dbReference type="GO" id="GO:0000978">
    <property type="term" value="F:RNA polymerase II cis-regulatory region sequence-specific DNA binding"/>
    <property type="evidence" value="ECO:0007669"/>
    <property type="project" value="TreeGrafter"/>
</dbReference>
<evidence type="ECO:0000256" key="3">
    <source>
        <dbReference type="ARBA" id="ARBA00022723"/>
    </source>
</evidence>
<dbReference type="GO" id="GO:0000981">
    <property type="term" value="F:DNA-binding transcription factor activity, RNA polymerase II-specific"/>
    <property type="evidence" value="ECO:0007669"/>
    <property type="project" value="TreeGrafter"/>
</dbReference>
<dbReference type="Proteomes" id="UP000789405">
    <property type="component" value="Unassembled WGS sequence"/>
</dbReference>
<feature type="domain" description="C2H2-type" evidence="10">
    <location>
        <begin position="105"/>
        <end position="134"/>
    </location>
</feature>
<evidence type="ECO:0000256" key="5">
    <source>
        <dbReference type="ARBA" id="ARBA00022771"/>
    </source>
</evidence>
<evidence type="ECO:0000256" key="2">
    <source>
        <dbReference type="ARBA" id="ARBA00006991"/>
    </source>
</evidence>
<dbReference type="Pfam" id="PF00096">
    <property type="entry name" value="zf-C2H2"/>
    <property type="match status" value="4"/>
</dbReference>
<evidence type="ECO:0000313" key="11">
    <source>
        <dbReference type="EMBL" id="CAG8445726.1"/>
    </source>
</evidence>
<reference evidence="11" key="1">
    <citation type="submission" date="2021-06" db="EMBL/GenBank/DDBJ databases">
        <authorList>
            <person name="Kallberg Y."/>
            <person name="Tangrot J."/>
            <person name="Rosling A."/>
        </authorList>
    </citation>
    <scope>NUCLEOTIDE SEQUENCE</scope>
    <source>
        <strain evidence="11">MA453B</strain>
    </source>
</reference>
<feature type="domain" description="C2H2-type" evidence="10">
    <location>
        <begin position="75"/>
        <end position="104"/>
    </location>
</feature>
<dbReference type="OrthoDB" id="654211at2759"/>
<evidence type="ECO:0000256" key="1">
    <source>
        <dbReference type="ARBA" id="ARBA00004123"/>
    </source>
</evidence>
<evidence type="ECO:0000256" key="6">
    <source>
        <dbReference type="ARBA" id="ARBA00022833"/>
    </source>
</evidence>
<keyword evidence="3" id="KW-0479">Metal-binding</keyword>
<comment type="caution">
    <text evidence="11">The sequence shown here is derived from an EMBL/GenBank/DDBJ whole genome shotgun (WGS) entry which is preliminary data.</text>
</comment>
<dbReference type="FunFam" id="3.30.160.60:FF:001498">
    <property type="entry name" value="Zinc finger protein 404"/>
    <property type="match status" value="1"/>
</dbReference>
<dbReference type="AlphaFoldDB" id="A0A9N8VA26"/>
<dbReference type="FunFam" id="3.30.160.60:FF:002343">
    <property type="entry name" value="Zinc finger protein 33A"/>
    <property type="match status" value="1"/>
</dbReference>
<protein>
    <submittedName>
        <fullName evidence="11">16001_t:CDS:1</fullName>
    </submittedName>
</protein>
<dbReference type="Gene3D" id="3.30.160.60">
    <property type="entry name" value="Classic Zinc Finger"/>
    <property type="match status" value="4"/>
</dbReference>
<dbReference type="PROSITE" id="PS50157">
    <property type="entry name" value="ZINC_FINGER_C2H2_2"/>
    <property type="match status" value="4"/>
</dbReference>
<dbReference type="GO" id="GO:0031519">
    <property type="term" value="C:PcG protein complex"/>
    <property type="evidence" value="ECO:0007669"/>
    <property type="project" value="TreeGrafter"/>
</dbReference>
<keyword evidence="5 8" id="KW-0863">Zinc-finger</keyword>
<organism evidence="11 12">
    <name type="scientific">Dentiscutata erythropus</name>
    <dbReference type="NCBI Taxonomy" id="1348616"/>
    <lineage>
        <taxon>Eukaryota</taxon>
        <taxon>Fungi</taxon>
        <taxon>Fungi incertae sedis</taxon>
        <taxon>Mucoromycota</taxon>
        <taxon>Glomeromycotina</taxon>
        <taxon>Glomeromycetes</taxon>
        <taxon>Diversisporales</taxon>
        <taxon>Gigasporaceae</taxon>
        <taxon>Dentiscutata</taxon>
    </lineage>
</organism>
<dbReference type="PROSITE" id="PS00028">
    <property type="entry name" value="ZINC_FINGER_C2H2_1"/>
    <property type="match status" value="4"/>
</dbReference>
<dbReference type="FunFam" id="3.30.160.60:FF:000690">
    <property type="entry name" value="Zinc finger protein 354C"/>
    <property type="match status" value="1"/>
</dbReference>
<dbReference type="SUPFAM" id="SSF57667">
    <property type="entry name" value="beta-beta-alpha zinc fingers"/>
    <property type="match status" value="3"/>
</dbReference>
<evidence type="ECO:0000256" key="4">
    <source>
        <dbReference type="ARBA" id="ARBA00022737"/>
    </source>
</evidence>
<evidence type="ECO:0000256" key="8">
    <source>
        <dbReference type="PROSITE-ProRule" id="PRU00042"/>
    </source>
</evidence>
<gene>
    <name evidence="11" type="ORF">DERYTH_LOCUS189</name>
</gene>
<evidence type="ECO:0000256" key="9">
    <source>
        <dbReference type="SAM" id="MobiDB-lite"/>
    </source>
</evidence>
<accession>A0A9N8VA26</accession>
<keyword evidence="7" id="KW-0539">Nucleus</keyword>
<feature type="region of interest" description="Disordered" evidence="9">
    <location>
        <begin position="12"/>
        <end position="34"/>
    </location>
</feature>
<keyword evidence="12" id="KW-1185">Reference proteome</keyword>
<dbReference type="GO" id="GO:0000785">
    <property type="term" value="C:chromatin"/>
    <property type="evidence" value="ECO:0007669"/>
    <property type="project" value="TreeGrafter"/>
</dbReference>
<dbReference type="InterPro" id="IPR013087">
    <property type="entry name" value="Znf_C2H2_type"/>
</dbReference>
<dbReference type="GO" id="GO:0005667">
    <property type="term" value="C:transcription regulator complex"/>
    <property type="evidence" value="ECO:0007669"/>
    <property type="project" value="TreeGrafter"/>
</dbReference>
<dbReference type="InterPro" id="IPR036236">
    <property type="entry name" value="Znf_C2H2_sf"/>
</dbReference>
<dbReference type="GO" id="GO:0008270">
    <property type="term" value="F:zinc ion binding"/>
    <property type="evidence" value="ECO:0007669"/>
    <property type="project" value="UniProtKB-KW"/>
</dbReference>
<feature type="compositionally biased region" description="Low complexity" evidence="9">
    <location>
        <begin position="21"/>
        <end position="30"/>
    </location>
</feature>
<comment type="similarity">
    <text evidence="2">Belongs to the krueppel C2H2-type zinc-finger protein family.</text>
</comment>
<evidence type="ECO:0000259" key="10">
    <source>
        <dbReference type="PROSITE" id="PS50157"/>
    </source>
</evidence>
<feature type="domain" description="C2H2-type" evidence="10">
    <location>
        <begin position="45"/>
        <end position="74"/>
    </location>
</feature>
<sequence>MDKMDIHSLLNNEETHQLYGPTSPTPSTSSECTDSEQIVDNDRPYECNWPSCGKAFSRRSDLARHRRIHTGERPYRCEWVGCGKQFIQRSALTVHYRTHTGERPHICEYINCGKSFSDSSSLARHRRTHTGKRPYVCPHSGCGKTFTRRTTLTRHQRQHDPHWKEYNTAFEPRKQSSNDHLAISLSTCNRSYTGIPSPPSPPSPTDCFKQIEMVPVDHNQSYQQTGYPTVLNNNILPAINCLYLPQPIDSTMLTSTSRITAFKPVVKEVNDPYKYGYPSPVEASNDVYYTPLPTHIIHQEITVTHILVD</sequence>
<keyword evidence="6" id="KW-0862">Zinc</keyword>
<dbReference type="EMBL" id="CAJVPY010000035">
    <property type="protein sequence ID" value="CAG8445726.1"/>
    <property type="molecule type" value="Genomic_DNA"/>
</dbReference>
<name>A0A9N8VA26_9GLOM</name>
<dbReference type="FunFam" id="3.30.160.60:FF:000125">
    <property type="entry name" value="Putative zinc finger protein 143"/>
    <property type="match status" value="1"/>
</dbReference>
<dbReference type="PANTHER" id="PTHR14003">
    <property type="entry name" value="TRANSCRIPTIONAL REPRESSOR PROTEIN YY"/>
    <property type="match status" value="1"/>
</dbReference>